<organism evidence="1 2">
    <name type="scientific">Dorcoceras hygrometricum</name>
    <dbReference type="NCBI Taxonomy" id="472368"/>
    <lineage>
        <taxon>Eukaryota</taxon>
        <taxon>Viridiplantae</taxon>
        <taxon>Streptophyta</taxon>
        <taxon>Embryophyta</taxon>
        <taxon>Tracheophyta</taxon>
        <taxon>Spermatophyta</taxon>
        <taxon>Magnoliopsida</taxon>
        <taxon>eudicotyledons</taxon>
        <taxon>Gunneridae</taxon>
        <taxon>Pentapetalae</taxon>
        <taxon>asterids</taxon>
        <taxon>lamiids</taxon>
        <taxon>Lamiales</taxon>
        <taxon>Gesneriaceae</taxon>
        <taxon>Didymocarpoideae</taxon>
        <taxon>Trichosporeae</taxon>
        <taxon>Loxocarpinae</taxon>
        <taxon>Dorcoceras</taxon>
    </lineage>
</organism>
<sequence length="338" mass="38884">MLDVVNFFHSFSLNKLSDLDGLRDLKEKEKLMLDWAETDSLETAVKRKMYILAKYREMLLRKFLESHRKYYTPGQPWTAMASQIIDLLSDAHSTSLEDLIAQQQEQGIVMFYSLAKSTCWVRPMVLMDGVWKPLQGNEYWRSSCRLSLFVNKKKQPEVVIEENFVPHVVFIEPVQYWGAAQSLIKTWGWARVCTEIVRYNMFGCLRPVRVDVCKDIVVYSLAIERIPARFCRIFAQGVYTEGFVGYFSDSEVQSIPDIDSDSSDGCTVYRSPSPISQEADSSDHDLQFSLGPVMFGTAQEEQSYIVENPDLRKDTLEDLMYTVLLQTPSHRASLKVNS</sequence>
<keyword evidence="2" id="KW-1185">Reference proteome</keyword>
<evidence type="ECO:0000313" key="1">
    <source>
        <dbReference type="EMBL" id="KZV36060.1"/>
    </source>
</evidence>
<proteinExistence type="predicted"/>
<accession>A0A2Z7BV08</accession>
<evidence type="ECO:0000313" key="2">
    <source>
        <dbReference type="Proteomes" id="UP000250235"/>
    </source>
</evidence>
<protein>
    <submittedName>
        <fullName evidence="1">Phragmoplast orienting kinesin 2-like</fullName>
    </submittedName>
</protein>
<reference evidence="1 2" key="1">
    <citation type="journal article" date="2015" name="Proc. Natl. Acad. Sci. U.S.A.">
        <title>The resurrection genome of Boea hygrometrica: A blueprint for survival of dehydration.</title>
        <authorList>
            <person name="Xiao L."/>
            <person name="Yang G."/>
            <person name="Zhang L."/>
            <person name="Yang X."/>
            <person name="Zhao S."/>
            <person name="Ji Z."/>
            <person name="Zhou Q."/>
            <person name="Hu M."/>
            <person name="Wang Y."/>
            <person name="Chen M."/>
            <person name="Xu Y."/>
            <person name="Jin H."/>
            <person name="Xiao X."/>
            <person name="Hu G."/>
            <person name="Bao F."/>
            <person name="Hu Y."/>
            <person name="Wan P."/>
            <person name="Li L."/>
            <person name="Deng X."/>
            <person name="Kuang T."/>
            <person name="Xiang C."/>
            <person name="Zhu J.K."/>
            <person name="Oliver M.J."/>
            <person name="He Y."/>
        </authorList>
    </citation>
    <scope>NUCLEOTIDE SEQUENCE [LARGE SCALE GENOMIC DNA]</scope>
    <source>
        <strain evidence="2">cv. XS01</strain>
    </source>
</reference>
<dbReference type="Proteomes" id="UP000250235">
    <property type="component" value="Unassembled WGS sequence"/>
</dbReference>
<gene>
    <name evidence="1" type="ORF">F511_30673</name>
</gene>
<name>A0A2Z7BV08_9LAMI</name>
<dbReference type="AlphaFoldDB" id="A0A2Z7BV08"/>
<dbReference type="EMBL" id="KV003941">
    <property type="protein sequence ID" value="KZV36060.1"/>
    <property type="molecule type" value="Genomic_DNA"/>
</dbReference>